<feature type="region of interest" description="Disordered" evidence="3">
    <location>
        <begin position="42"/>
        <end position="117"/>
    </location>
</feature>
<sequence>MYKGEVNVTQDDLPSLLKSAEALQIRGLCGSDQLLNPNYFGNIRNLQQQSPQQQPPQTQQPPPKTGSPSANSENKPQPSQVPMNKVGDQPIKKEANQVTEGSDSGNNPSSSECDSNDGMLQIKEDIDDEPDDTFFDGDGELMDQELTEEDGTINTDIKPQFSAIANVSCQYDGTPGSANRRIRRSDEELRRAAECITRGQTFQTVSDQFNIPISTIRFYMARKGILPRRKRGRACAGPMGMGMSGVPISTSYNSPASPIGPPYHIVHYKLPALGVSKLK</sequence>
<keyword evidence="2" id="KW-0539">Nucleus</keyword>
<evidence type="ECO:0000256" key="3">
    <source>
        <dbReference type="SAM" id="MobiDB-lite"/>
    </source>
</evidence>
<keyword evidence="5" id="KW-1185">Reference proteome</keyword>
<dbReference type="PANTHER" id="PTHR23110:SF109">
    <property type="entry name" value="FI07618P-RELATED"/>
    <property type="match status" value="1"/>
</dbReference>
<comment type="caution">
    <text evidence="4">The sequence shown here is derived from an EMBL/GenBank/DDBJ whole genome shotgun (WGS) entry which is preliminary data.</text>
</comment>
<dbReference type="EMBL" id="JANEYF010003374">
    <property type="protein sequence ID" value="KAJ8936833.1"/>
    <property type="molecule type" value="Genomic_DNA"/>
</dbReference>
<protein>
    <recommendedName>
        <fullName evidence="6">HTH psq-type domain-containing protein</fullName>
    </recommendedName>
</protein>
<evidence type="ECO:0000256" key="1">
    <source>
        <dbReference type="ARBA" id="ARBA00004123"/>
    </source>
</evidence>
<evidence type="ECO:0008006" key="6">
    <source>
        <dbReference type="Google" id="ProtNLM"/>
    </source>
</evidence>
<dbReference type="PANTHER" id="PTHR23110">
    <property type="entry name" value="BTB DOMAIN TRANSCRIPTION FACTOR"/>
    <property type="match status" value="1"/>
</dbReference>
<dbReference type="InterPro" id="IPR051095">
    <property type="entry name" value="Dros_DevTransReg"/>
</dbReference>
<evidence type="ECO:0000313" key="5">
    <source>
        <dbReference type="Proteomes" id="UP001162156"/>
    </source>
</evidence>
<feature type="compositionally biased region" description="Polar residues" evidence="3">
    <location>
        <begin position="66"/>
        <end position="82"/>
    </location>
</feature>
<dbReference type="GO" id="GO:0005634">
    <property type="term" value="C:nucleus"/>
    <property type="evidence" value="ECO:0007669"/>
    <property type="project" value="UniProtKB-SubCell"/>
</dbReference>
<evidence type="ECO:0000256" key="2">
    <source>
        <dbReference type="ARBA" id="ARBA00023242"/>
    </source>
</evidence>
<reference evidence="4" key="1">
    <citation type="journal article" date="2023" name="Insect Mol. Biol.">
        <title>Genome sequencing provides insights into the evolution of gene families encoding plant cell wall-degrading enzymes in longhorned beetles.</title>
        <authorList>
            <person name="Shin N.R."/>
            <person name="Okamura Y."/>
            <person name="Kirsch R."/>
            <person name="Pauchet Y."/>
        </authorList>
    </citation>
    <scope>NUCLEOTIDE SEQUENCE</scope>
    <source>
        <strain evidence="4">RBIC_L_NR</strain>
    </source>
</reference>
<accession>A0AAV8XE53</accession>
<feature type="compositionally biased region" description="Low complexity" evidence="3">
    <location>
        <begin position="47"/>
        <end position="57"/>
    </location>
</feature>
<feature type="compositionally biased region" description="Polar residues" evidence="3">
    <location>
        <begin position="96"/>
        <end position="113"/>
    </location>
</feature>
<proteinExistence type="predicted"/>
<comment type="subcellular location">
    <subcellularLocation>
        <location evidence="1">Nucleus</location>
    </subcellularLocation>
</comment>
<dbReference type="GO" id="GO:0006357">
    <property type="term" value="P:regulation of transcription by RNA polymerase II"/>
    <property type="evidence" value="ECO:0007669"/>
    <property type="project" value="TreeGrafter"/>
</dbReference>
<organism evidence="4 5">
    <name type="scientific">Rhamnusium bicolor</name>
    <dbReference type="NCBI Taxonomy" id="1586634"/>
    <lineage>
        <taxon>Eukaryota</taxon>
        <taxon>Metazoa</taxon>
        <taxon>Ecdysozoa</taxon>
        <taxon>Arthropoda</taxon>
        <taxon>Hexapoda</taxon>
        <taxon>Insecta</taxon>
        <taxon>Pterygota</taxon>
        <taxon>Neoptera</taxon>
        <taxon>Endopterygota</taxon>
        <taxon>Coleoptera</taxon>
        <taxon>Polyphaga</taxon>
        <taxon>Cucujiformia</taxon>
        <taxon>Chrysomeloidea</taxon>
        <taxon>Cerambycidae</taxon>
        <taxon>Lepturinae</taxon>
        <taxon>Rhagiini</taxon>
        <taxon>Rhamnusium</taxon>
    </lineage>
</organism>
<name>A0AAV8XE53_9CUCU</name>
<dbReference type="AlphaFoldDB" id="A0AAV8XE53"/>
<evidence type="ECO:0000313" key="4">
    <source>
        <dbReference type="EMBL" id="KAJ8936833.1"/>
    </source>
</evidence>
<gene>
    <name evidence="4" type="ORF">NQ314_012149</name>
</gene>
<dbReference type="Proteomes" id="UP001162156">
    <property type="component" value="Unassembled WGS sequence"/>
</dbReference>